<dbReference type="InterPro" id="IPR036683">
    <property type="entry name" value="CO_DH_flav_C_dom_sf"/>
</dbReference>
<dbReference type="Gene3D" id="3.30.390.50">
    <property type="entry name" value="CO dehydrogenase flavoprotein, C-terminal domain"/>
    <property type="match status" value="1"/>
</dbReference>
<dbReference type="Pfam" id="PF00941">
    <property type="entry name" value="FAD_binding_5"/>
    <property type="match status" value="1"/>
</dbReference>
<evidence type="ECO:0000313" key="6">
    <source>
        <dbReference type="Proteomes" id="UP000231644"/>
    </source>
</evidence>
<evidence type="ECO:0000259" key="4">
    <source>
        <dbReference type="PROSITE" id="PS51387"/>
    </source>
</evidence>
<dbReference type="InterPro" id="IPR016166">
    <property type="entry name" value="FAD-bd_PCMH"/>
</dbReference>
<dbReference type="InterPro" id="IPR016169">
    <property type="entry name" value="FAD-bd_PCMH_sub2"/>
</dbReference>
<dbReference type="Pfam" id="PF03450">
    <property type="entry name" value="CO_deh_flav_C"/>
    <property type="match status" value="1"/>
</dbReference>
<evidence type="ECO:0000313" key="5">
    <source>
        <dbReference type="EMBL" id="SFD24445.1"/>
    </source>
</evidence>
<accession>A0A1I1QQY0</accession>
<name>A0A1I1QQY0_9RHOB</name>
<dbReference type="InterPro" id="IPR036318">
    <property type="entry name" value="FAD-bd_PCMH-like_sf"/>
</dbReference>
<dbReference type="GO" id="GO:0016491">
    <property type="term" value="F:oxidoreductase activity"/>
    <property type="evidence" value="ECO:0007669"/>
    <property type="project" value="UniProtKB-KW"/>
</dbReference>
<dbReference type="SUPFAM" id="SSF56176">
    <property type="entry name" value="FAD-binding/transporter-associated domain-like"/>
    <property type="match status" value="1"/>
</dbReference>
<dbReference type="SUPFAM" id="SSF55447">
    <property type="entry name" value="CO dehydrogenase flavoprotein C-terminal domain-like"/>
    <property type="match status" value="1"/>
</dbReference>
<evidence type="ECO:0000256" key="2">
    <source>
        <dbReference type="ARBA" id="ARBA00022827"/>
    </source>
</evidence>
<keyword evidence="6" id="KW-1185">Reference proteome</keyword>
<dbReference type="Proteomes" id="UP000231644">
    <property type="component" value="Unassembled WGS sequence"/>
</dbReference>
<dbReference type="SMART" id="SM01092">
    <property type="entry name" value="CO_deh_flav_C"/>
    <property type="match status" value="1"/>
</dbReference>
<evidence type="ECO:0000256" key="1">
    <source>
        <dbReference type="ARBA" id="ARBA00022630"/>
    </source>
</evidence>
<sequence length="268" mass="27801">MIHASSLQEALDHQASGAVLFAGGTWAMRGPMDRPFVTLSGIPGLDLIEGQGGQLILGALVTHEALARALSTDPGRAALALAAGKSATPAVRRMATLGGNICTADFASPDLVPALLVLGACVTIVTAQGVEDLPLADYLATPPGPHVLTHVKLPAVTGRSTHVRLMQRQAGEYPLAALSMALKADPDGTIRDLRIAVGAVEARPRRWPALEAALIGCTPDPAALRGIARDLSDFIGRDAVDAPGWYRTRVLPGLVARAFATLTAPEGR</sequence>
<dbReference type="PROSITE" id="PS51387">
    <property type="entry name" value="FAD_PCMH"/>
    <property type="match status" value="1"/>
</dbReference>
<dbReference type="InterPro" id="IPR051312">
    <property type="entry name" value="Diverse_Substr_Oxidored"/>
</dbReference>
<dbReference type="STRING" id="517719.SAMN05421762_3732"/>
<organism evidence="5 6">
    <name type="scientific">Pseudooceanicola nitratireducens</name>
    <dbReference type="NCBI Taxonomy" id="517719"/>
    <lineage>
        <taxon>Bacteria</taxon>
        <taxon>Pseudomonadati</taxon>
        <taxon>Pseudomonadota</taxon>
        <taxon>Alphaproteobacteria</taxon>
        <taxon>Rhodobacterales</taxon>
        <taxon>Paracoccaceae</taxon>
        <taxon>Pseudooceanicola</taxon>
    </lineage>
</organism>
<keyword evidence="2" id="KW-0274">FAD</keyword>
<gene>
    <name evidence="5" type="ORF">SAMN05421762_3732</name>
</gene>
<keyword evidence="1" id="KW-0285">Flavoprotein</keyword>
<dbReference type="PANTHER" id="PTHR42659:SF2">
    <property type="entry name" value="XANTHINE DEHYDROGENASE SUBUNIT C-RELATED"/>
    <property type="match status" value="1"/>
</dbReference>
<reference evidence="5 6" key="1">
    <citation type="submission" date="2016-10" db="EMBL/GenBank/DDBJ databases">
        <authorList>
            <person name="de Groot N.N."/>
        </authorList>
    </citation>
    <scope>NUCLEOTIDE SEQUENCE [LARGE SCALE GENOMIC DNA]</scope>
    <source>
        <strain evidence="5 6">DSM 29619</strain>
    </source>
</reference>
<keyword evidence="3" id="KW-0560">Oxidoreductase</keyword>
<dbReference type="InterPro" id="IPR002346">
    <property type="entry name" value="Mopterin_DH_FAD-bd"/>
</dbReference>
<dbReference type="InterPro" id="IPR005107">
    <property type="entry name" value="CO_DH_flav_C"/>
</dbReference>
<dbReference type="GO" id="GO:0071949">
    <property type="term" value="F:FAD binding"/>
    <property type="evidence" value="ECO:0007669"/>
    <property type="project" value="InterPro"/>
</dbReference>
<dbReference type="AlphaFoldDB" id="A0A1I1QQY0"/>
<proteinExistence type="predicted"/>
<evidence type="ECO:0000256" key="3">
    <source>
        <dbReference type="ARBA" id="ARBA00023002"/>
    </source>
</evidence>
<dbReference type="PANTHER" id="PTHR42659">
    <property type="entry name" value="XANTHINE DEHYDROGENASE SUBUNIT C-RELATED"/>
    <property type="match status" value="1"/>
</dbReference>
<dbReference type="Gene3D" id="3.30.465.10">
    <property type="match status" value="1"/>
</dbReference>
<feature type="domain" description="FAD-binding PCMH-type" evidence="4">
    <location>
        <begin position="1"/>
        <end position="158"/>
    </location>
</feature>
<protein>
    <submittedName>
        <fullName evidence="5">Carbon-monoxide dehydrogenase medium subunit</fullName>
    </submittedName>
</protein>
<dbReference type="EMBL" id="FOLX01000006">
    <property type="protein sequence ID" value="SFD24445.1"/>
    <property type="molecule type" value="Genomic_DNA"/>
</dbReference>